<dbReference type="EMBL" id="QSAE01000189">
    <property type="protein sequence ID" value="RGW30591.1"/>
    <property type="molecule type" value="Genomic_DNA"/>
</dbReference>
<sequence>MKTDFMIETKSEQILGEMKLEVKRENNIVRVYIEQFLYNNTRMKELLMDEDGNVLKYSLVISDWMNNREEFFFEYIEKEEAYYDSKEDAYLRIGKQKVFESFYSCPKLFFKEEKGQVKIFDFTQSMYTALIYKSWFALEENCIQIIAPACVKMVFNQYMELVRYEDINTRIQYVLRNENF</sequence>
<proteinExistence type="predicted"/>
<gene>
    <name evidence="1" type="ORF">DWV78_17240</name>
</gene>
<comment type="caution">
    <text evidence="1">The sequence shown here is derived from an EMBL/GenBank/DDBJ whole genome shotgun (WGS) entry which is preliminary data.</text>
</comment>
<dbReference type="AlphaFoldDB" id="A0A413B232"/>
<evidence type="ECO:0000313" key="1">
    <source>
        <dbReference type="EMBL" id="RGW30591.1"/>
    </source>
</evidence>
<name>A0A413B232_9FIRM</name>
<protein>
    <submittedName>
        <fullName evidence="1">Uncharacterized protein</fullName>
    </submittedName>
</protein>
<feature type="non-terminal residue" evidence="1">
    <location>
        <position position="180"/>
    </location>
</feature>
<accession>A0A413B232</accession>
<evidence type="ECO:0000313" key="2">
    <source>
        <dbReference type="Proteomes" id="UP000286581"/>
    </source>
</evidence>
<reference evidence="1 2" key="1">
    <citation type="submission" date="2018-08" db="EMBL/GenBank/DDBJ databases">
        <title>A genome reference for cultivated species of the human gut microbiota.</title>
        <authorList>
            <person name="Zou Y."/>
            <person name="Xue W."/>
            <person name="Luo G."/>
        </authorList>
    </citation>
    <scope>NUCLEOTIDE SEQUENCE [LARGE SCALE GENOMIC DNA]</scope>
    <source>
        <strain evidence="1 2">AF12-8</strain>
    </source>
</reference>
<organism evidence="1 2">
    <name type="scientific">Agathobacter rectalis</name>
    <dbReference type="NCBI Taxonomy" id="39491"/>
    <lineage>
        <taxon>Bacteria</taxon>
        <taxon>Bacillati</taxon>
        <taxon>Bacillota</taxon>
        <taxon>Clostridia</taxon>
        <taxon>Lachnospirales</taxon>
        <taxon>Lachnospiraceae</taxon>
        <taxon>Agathobacter</taxon>
    </lineage>
</organism>
<dbReference type="Proteomes" id="UP000286581">
    <property type="component" value="Unassembled WGS sequence"/>
</dbReference>